<dbReference type="SUPFAM" id="SSF52113">
    <property type="entry name" value="BRCT domain"/>
    <property type="match status" value="1"/>
</dbReference>
<dbReference type="CDD" id="cd17728">
    <property type="entry name" value="BRCT_TopBP1_rpt8"/>
    <property type="match status" value="1"/>
</dbReference>
<feature type="repeat" description="ANK" evidence="1">
    <location>
        <begin position="948"/>
        <end position="981"/>
    </location>
</feature>
<accession>A0ABM1EXG7</accession>
<dbReference type="SMART" id="SM00248">
    <property type="entry name" value="ANK"/>
    <property type="match status" value="3"/>
</dbReference>
<dbReference type="Gene3D" id="1.25.40.20">
    <property type="entry name" value="Ankyrin repeat-containing domain"/>
    <property type="match status" value="1"/>
</dbReference>
<dbReference type="Proteomes" id="UP000695022">
    <property type="component" value="Unplaced"/>
</dbReference>
<feature type="region of interest" description="Disordered" evidence="2">
    <location>
        <begin position="418"/>
        <end position="550"/>
    </location>
</feature>
<evidence type="ECO:0000256" key="2">
    <source>
        <dbReference type="SAM" id="MobiDB-lite"/>
    </source>
</evidence>
<keyword evidence="1" id="KW-0040">ANK repeat</keyword>
<evidence type="ECO:0000313" key="4">
    <source>
        <dbReference type="Proteomes" id="UP000695022"/>
    </source>
</evidence>
<dbReference type="PROSITE" id="PS50297">
    <property type="entry name" value="ANK_REP_REGION"/>
    <property type="match status" value="2"/>
</dbReference>
<sequence>MASVPSLRQFQLTGFSKEDRVHIRTLISSLGGACFECESFKPVTTHLLCARPTRSEKFLGSCILGIWILRTQYLYDCIAKGTWLDEAPYEWKADEKYEQVAPAWLYDAPHRRRLAVTRQKQTIFHSWRAAIVSGNAEKTAGYKRLLEIGGAEVIVAALPIEARQLCDGVTHVFISSSMVSSMSSLLRCQPARCYRPEYIAEYVLKGAPVDVAALRIATRATSRDAPLVARAPPRLGQEAAAHVDPKLGNVVVLLKDVMAARDASRPGSAGDKSRTPPPRPLAEAQRIVNPQREASAKPATPSGTYLLHWNPATARRETTRLPSRPLAAGNGGPEVVVRRRRGRPPRDRGAPTAGGQDIRRFFASGSRPRSAAVTGQDAATISESASRGSVLALSRASDDGAGHGVTTTTGRRARAGRVVACPCDASPRRRGRPSTSIRPSRQQQRPPGLTASRDAGPSMAPTTAAGTDAVAGDGGEMSRRVPAATDSARRHGDANVAGKSRGRREIGARGSTDAAQRGTLQSPHGRERESPRGSREGATVAPQESATDRLSPMLAMLQRYSRLHQQQNCTRFSLGPPAKPLLPYNYQEESNVRKEVEPYTPAKVAMVESCLDEECWAAASDLILTFLSSSSHPPSSLLRVTMRRILQEAGDAHSSLRAYRTLLHVLDMHPPVTATLVDVYTQSLAPTDTSPPESCGEPHWSFMLSVVRACVVLSDGIVTKLAHENNLRLLTYLTQLLETNFLVAAGTSAPMFERLLWRSSSESGSVNRRIRDLLQVYADACSCARHTRTQLEVLRLIGKLVAMAAECCIRTDNARVQQQQQHHQATRRGVGTRAMHFARELVTMLHHAIPSSQHTVMQRALASIECLWVRANAADMLAERYRRQHKGGFNQKRKSDLTDSSSVERCPPPERGVETRLIIKRSAEGLWCASDVSEAKRKCVNVNKRNWKGETPLQRACMRGDVAAVDELLSRPDVDVNAQDNAGWTALHEACNHGNARCVARLLDYARDHPGSGGVDVSAVSAEGVTPLHDAIINNHLSITRLLLKHAGSLLERSEMAGMARCRALARSEEMRALLDDYIVNNDDIVNYDDDDDNVTQMTIDGRASESSCMKDVNCRRIS</sequence>
<dbReference type="PANTHER" id="PTHR46677">
    <property type="entry name" value="SMC5-SMC6 COMPLEX LOCALIZATION FACTOR PROTEIN 1"/>
    <property type="match status" value="1"/>
</dbReference>
<protein>
    <submittedName>
        <fullName evidence="5">Uncharacterized protein LOC106816778</fullName>
    </submittedName>
</protein>
<feature type="region of interest" description="Disordered" evidence="2">
    <location>
        <begin position="261"/>
        <end position="388"/>
    </location>
</feature>
<dbReference type="Gene3D" id="3.40.50.10190">
    <property type="entry name" value="BRCT domain"/>
    <property type="match status" value="2"/>
</dbReference>
<feature type="repeat" description="ANK" evidence="1">
    <location>
        <begin position="1023"/>
        <end position="1055"/>
    </location>
</feature>
<dbReference type="Pfam" id="PF00533">
    <property type="entry name" value="BRCT"/>
    <property type="match status" value="1"/>
</dbReference>
<feature type="compositionally biased region" description="Low complexity" evidence="2">
    <location>
        <begin position="462"/>
        <end position="471"/>
    </location>
</feature>
<dbReference type="InterPro" id="IPR036770">
    <property type="entry name" value="Ankyrin_rpt-contain_sf"/>
</dbReference>
<dbReference type="PANTHER" id="PTHR46677:SF1">
    <property type="entry name" value="SMC5-SMC6 COMPLEX LOCALIZATION FACTOR PROTEIN 1"/>
    <property type="match status" value="1"/>
</dbReference>
<dbReference type="CDD" id="cd17738">
    <property type="entry name" value="BRCT_TopBP1_rpt7"/>
    <property type="match status" value="1"/>
</dbReference>
<dbReference type="InterPro" id="IPR001357">
    <property type="entry name" value="BRCT_dom"/>
</dbReference>
<gene>
    <name evidence="5" type="primary">LOC106816778</name>
</gene>
<evidence type="ECO:0000259" key="3">
    <source>
        <dbReference type="PROSITE" id="PS50172"/>
    </source>
</evidence>
<name>A0ABM1EXG7_PRICU</name>
<keyword evidence="4" id="KW-1185">Reference proteome</keyword>
<feature type="region of interest" description="Disordered" evidence="2">
    <location>
        <begin position="887"/>
        <end position="909"/>
    </location>
</feature>
<feature type="compositionally biased region" description="Basic and acidic residues" evidence="2">
    <location>
        <begin position="524"/>
        <end position="535"/>
    </location>
</feature>
<dbReference type="InterPro" id="IPR049936">
    <property type="entry name" value="TopBP1_BRCT_8"/>
</dbReference>
<evidence type="ECO:0000313" key="5">
    <source>
        <dbReference type="RefSeq" id="XP_014676888.1"/>
    </source>
</evidence>
<evidence type="ECO:0000256" key="1">
    <source>
        <dbReference type="PROSITE-ProRule" id="PRU00023"/>
    </source>
</evidence>
<dbReference type="InterPro" id="IPR042479">
    <property type="entry name" value="Slf1"/>
</dbReference>
<dbReference type="Pfam" id="PF12796">
    <property type="entry name" value="Ank_2"/>
    <property type="match status" value="1"/>
</dbReference>
<dbReference type="SUPFAM" id="SSF48403">
    <property type="entry name" value="Ankyrin repeat"/>
    <property type="match status" value="1"/>
</dbReference>
<feature type="compositionally biased region" description="Polar residues" evidence="2">
    <location>
        <begin position="433"/>
        <end position="445"/>
    </location>
</feature>
<dbReference type="InterPro" id="IPR036420">
    <property type="entry name" value="BRCT_dom_sf"/>
</dbReference>
<dbReference type="PROSITE" id="PS50088">
    <property type="entry name" value="ANK_REPEAT"/>
    <property type="match status" value="2"/>
</dbReference>
<feature type="domain" description="BRCT" evidence="3">
    <location>
        <begin position="10"/>
        <end position="91"/>
    </location>
</feature>
<dbReference type="PROSITE" id="PS50172">
    <property type="entry name" value="BRCT"/>
    <property type="match status" value="1"/>
</dbReference>
<organism evidence="4 5">
    <name type="scientific">Priapulus caudatus</name>
    <name type="common">Priapulid worm</name>
    <dbReference type="NCBI Taxonomy" id="37621"/>
    <lineage>
        <taxon>Eukaryota</taxon>
        <taxon>Metazoa</taxon>
        <taxon>Ecdysozoa</taxon>
        <taxon>Scalidophora</taxon>
        <taxon>Priapulida</taxon>
        <taxon>Priapulimorpha</taxon>
        <taxon>Priapulimorphida</taxon>
        <taxon>Priapulidae</taxon>
        <taxon>Priapulus</taxon>
    </lineage>
</organism>
<feature type="compositionally biased region" description="Polar residues" evidence="2">
    <location>
        <begin position="377"/>
        <end position="387"/>
    </location>
</feature>
<dbReference type="GeneID" id="106816778"/>
<reference evidence="5" key="1">
    <citation type="submission" date="2025-08" db="UniProtKB">
        <authorList>
            <consortium name="RefSeq"/>
        </authorList>
    </citation>
    <scope>IDENTIFICATION</scope>
</reference>
<dbReference type="RefSeq" id="XP_014676888.1">
    <property type="nucleotide sequence ID" value="XM_014821402.1"/>
</dbReference>
<dbReference type="SMART" id="SM00292">
    <property type="entry name" value="BRCT"/>
    <property type="match status" value="1"/>
</dbReference>
<dbReference type="InterPro" id="IPR002110">
    <property type="entry name" value="Ankyrin_rpt"/>
</dbReference>
<proteinExistence type="predicted"/>